<feature type="coiled-coil region" evidence="11">
    <location>
        <begin position="341"/>
        <end position="375"/>
    </location>
</feature>
<evidence type="ECO:0000256" key="1">
    <source>
        <dbReference type="ARBA" id="ARBA00004611"/>
    </source>
</evidence>
<sequence>MARLVQPPPKYVPEEWHASNHLQYFTAEKERAAAERLRDESERLRVEIEVRTVETQQDVNKKLEQRINDIDFWKSELDNQHQATSNEIETMLHFKSRLAKALADTELPLMIAQQCLVNREKRQGVDLVHDNVEMQLLKEVEVIEGVQALLKRTIEQATEQTRLLRSAKYYLEKDRKDKFQANNIDNTCASLHNESQGLGYARDPVKIEKNSVTPEEWEEFSNKNLLKAERENNSSCNLRSIIDGILMQSLDDLQKQCRAVNLAFEHRIEETQKSKTKLEDHLIKVKEEIAAMEENIATLKRAIATKQAPMKVAQTRIENRTTRPNIELCRDRVQYRLVSEVVEISTNIERLQEKLAEAESSLKGLIRRQLSLEEDIDIKANTLFIDRDQCVELRKQINHLPH</sequence>
<keyword evidence="5 11" id="KW-0175">Coiled coil</keyword>
<comment type="subcellular location">
    <subcellularLocation>
        <location evidence="10">Cytoplasm</location>
        <location evidence="10">Cytoskeleton</location>
        <location evidence="10">Cilium axoneme</location>
    </subcellularLocation>
    <subcellularLocation>
        <location evidence="1">Cytoplasm</location>
        <location evidence="1">Cytoskeleton</location>
        <location evidence="1">Flagellum axoneme</location>
    </subcellularLocation>
</comment>
<keyword evidence="6 10" id="KW-0969">Cilium</keyword>
<keyword evidence="3" id="KW-0963">Cytoplasm</keyword>
<dbReference type="PRINTS" id="PR00511">
    <property type="entry name" value="TEKTIN"/>
</dbReference>
<dbReference type="KEGG" id="epa:110252222"/>
<dbReference type="InterPro" id="IPR000435">
    <property type="entry name" value="Tektins"/>
</dbReference>
<evidence type="ECO:0000256" key="3">
    <source>
        <dbReference type="ARBA" id="ARBA00022490"/>
    </source>
</evidence>
<evidence type="ECO:0000313" key="12">
    <source>
        <dbReference type="EnsemblMetazoa" id="XP_020914657.1"/>
    </source>
</evidence>
<feature type="coiled-coil region" evidence="11">
    <location>
        <begin position="268"/>
        <end position="302"/>
    </location>
</feature>
<evidence type="ECO:0000256" key="8">
    <source>
        <dbReference type="ARBA" id="ARBA00023273"/>
    </source>
</evidence>
<dbReference type="Pfam" id="PF03148">
    <property type="entry name" value="Tektin"/>
    <property type="match status" value="1"/>
</dbReference>
<keyword evidence="13" id="KW-1185">Reference proteome</keyword>
<comment type="function">
    <text evidence="9">Microtubule inner protein (MIP) part of the dynein-decorated doublet microtubules (DMTs) in cilia and flagellar axoneme. Forms filamentous polymers in the walls of ciliary and flagellar microtubules.</text>
</comment>
<dbReference type="GO" id="GO:0060271">
    <property type="term" value="P:cilium assembly"/>
    <property type="evidence" value="ECO:0007669"/>
    <property type="project" value="UniProtKB-UniRule"/>
</dbReference>
<proteinExistence type="inferred from homology"/>
<keyword evidence="8 10" id="KW-0966">Cell projection</keyword>
<dbReference type="OrthoDB" id="10054259at2759"/>
<accession>A0A913Y4G8</accession>
<dbReference type="GO" id="GO:0015630">
    <property type="term" value="C:microtubule cytoskeleton"/>
    <property type="evidence" value="ECO:0007669"/>
    <property type="project" value="UniProtKB-UniRule"/>
</dbReference>
<dbReference type="PANTHER" id="PTHR19960">
    <property type="entry name" value="TEKTIN"/>
    <property type="match status" value="1"/>
</dbReference>
<evidence type="ECO:0000256" key="10">
    <source>
        <dbReference type="RuleBase" id="RU367040"/>
    </source>
</evidence>
<evidence type="ECO:0000256" key="5">
    <source>
        <dbReference type="ARBA" id="ARBA00023054"/>
    </source>
</evidence>
<dbReference type="OMA" id="DTELPLM"/>
<dbReference type="Proteomes" id="UP000887567">
    <property type="component" value="Unplaced"/>
</dbReference>
<evidence type="ECO:0000256" key="11">
    <source>
        <dbReference type="SAM" id="Coils"/>
    </source>
</evidence>
<evidence type="ECO:0000256" key="4">
    <source>
        <dbReference type="ARBA" id="ARBA00022846"/>
    </source>
</evidence>
<dbReference type="RefSeq" id="XP_020914657.1">
    <property type="nucleotide sequence ID" value="XM_021058998.2"/>
</dbReference>
<reference evidence="12" key="1">
    <citation type="submission" date="2022-11" db="UniProtKB">
        <authorList>
            <consortium name="EnsemblMetazoa"/>
        </authorList>
    </citation>
    <scope>IDENTIFICATION</scope>
</reference>
<keyword evidence="4 10" id="KW-0282">Flagellum</keyword>
<dbReference type="GeneID" id="110252222"/>
<organism evidence="12 13">
    <name type="scientific">Exaiptasia diaphana</name>
    <name type="common">Tropical sea anemone</name>
    <name type="synonym">Aiptasia pulchella</name>
    <dbReference type="NCBI Taxonomy" id="2652724"/>
    <lineage>
        <taxon>Eukaryota</taxon>
        <taxon>Metazoa</taxon>
        <taxon>Cnidaria</taxon>
        <taxon>Anthozoa</taxon>
        <taxon>Hexacorallia</taxon>
        <taxon>Actiniaria</taxon>
        <taxon>Aiptasiidae</taxon>
        <taxon>Exaiptasia</taxon>
    </lineage>
</organism>
<dbReference type="GO" id="GO:0060294">
    <property type="term" value="P:cilium movement involved in cell motility"/>
    <property type="evidence" value="ECO:0007669"/>
    <property type="project" value="UniProtKB-UniRule"/>
</dbReference>
<evidence type="ECO:0000256" key="7">
    <source>
        <dbReference type="ARBA" id="ARBA00023212"/>
    </source>
</evidence>
<dbReference type="AlphaFoldDB" id="A0A913Y4G8"/>
<evidence type="ECO:0000256" key="6">
    <source>
        <dbReference type="ARBA" id="ARBA00023069"/>
    </source>
</evidence>
<evidence type="ECO:0000256" key="9">
    <source>
        <dbReference type="ARBA" id="ARBA00045224"/>
    </source>
</evidence>
<dbReference type="EnsemblMetazoa" id="XM_021058998.2">
    <property type="protein sequence ID" value="XP_020914657.1"/>
    <property type="gene ID" value="LOC110252222"/>
</dbReference>
<evidence type="ECO:0000256" key="2">
    <source>
        <dbReference type="ARBA" id="ARBA00007209"/>
    </source>
</evidence>
<name>A0A913Y4G8_EXADI</name>
<protein>
    <recommendedName>
        <fullName evidence="10">Tektin</fullName>
    </recommendedName>
</protein>
<dbReference type="GO" id="GO:0005634">
    <property type="term" value="C:nucleus"/>
    <property type="evidence" value="ECO:0007669"/>
    <property type="project" value="TreeGrafter"/>
</dbReference>
<keyword evidence="7" id="KW-0206">Cytoskeleton</keyword>
<dbReference type="GO" id="GO:0005930">
    <property type="term" value="C:axoneme"/>
    <property type="evidence" value="ECO:0007669"/>
    <property type="project" value="UniProtKB-SubCell"/>
</dbReference>
<evidence type="ECO:0000313" key="13">
    <source>
        <dbReference type="Proteomes" id="UP000887567"/>
    </source>
</evidence>
<comment type="similarity">
    <text evidence="2 10">Belongs to the tektin family.</text>
</comment>
<dbReference type="InterPro" id="IPR048256">
    <property type="entry name" value="Tektin-like"/>
</dbReference>
<dbReference type="PANTHER" id="PTHR19960:SF25">
    <property type="entry name" value="TEKTIN-1"/>
    <property type="match status" value="1"/>
</dbReference>